<evidence type="ECO:0000256" key="2">
    <source>
        <dbReference type="ARBA" id="ARBA00004370"/>
    </source>
</evidence>
<dbReference type="SUPFAM" id="SSF55874">
    <property type="entry name" value="ATPase domain of HSP90 chaperone/DNA topoisomerase II/histidine kinase"/>
    <property type="match status" value="1"/>
</dbReference>
<keyword evidence="5" id="KW-0808">Transferase</keyword>
<dbReference type="InterPro" id="IPR036890">
    <property type="entry name" value="HATPase_C_sf"/>
</dbReference>
<dbReference type="SMART" id="SM00304">
    <property type="entry name" value="HAMP"/>
    <property type="match status" value="1"/>
</dbReference>
<dbReference type="EMBL" id="NWVC01000002">
    <property type="protein sequence ID" value="PCG14986.1"/>
    <property type="molecule type" value="Genomic_DNA"/>
</dbReference>
<dbReference type="SMART" id="SM00387">
    <property type="entry name" value="HATPase_c"/>
    <property type="match status" value="1"/>
</dbReference>
<dbReference type="Pfam" id="PF00672">
    <property type="entry name" value="HAMP"/>
    <property type="match status" value="1"/>
</dbReference>
<feature type="domain" description="HAMP" evidence="12">
    <location>
        <begin position="263"/>
        <end position="316"/>
    </location>
</feature>
<feature type="domain" description="Histidine kinase" evidence="11">
    <location>
        <begin position="468"/>
        <end position="582"/>
    </location>
</feature>
<dbReference type="InterPro" id="IPR003660">
    <property type="entry name" value="HAMP_dom"/>
</dbReference>
<keyword evidence="14" id="KW-1185">Reference proteome</keyword>
<dbReference type="PANTHER" id="PTHR44936">
    <property type="entry name" value="SENSOR PROTEIN CREC"/>
    <property type="match status" value="1"/>
</dbReference>
<protein>
    <recommendedName>
        <fullName evidence="3">histidine kinase</fullName>
        <ecNumber evidence="3">2.7.13.3</ecNumber>
    </recommendedName>
</protein>
<dbReference type="CDD" id="cd06225">
    <property type="entry name" value="HAMP"/>
    <property type="match status" value="1"/>
</dbReference>
<evidence type="ECO:0000313" key="14">
    <source>
        <dbReference type="Proteomes" id="UP000218323"/>
    </source>
</evidence>
<comment type="caution">
    <text evidence="13">The sequence shown here is derived from an EMBL/GenBank/DDBJ whole genome shotgun (WGS) entry which is preliminary data.</text>
</comment>
<dbReference type="PROSITE" id="PS50885">
    <property type="entry name" value="HAMP"/>
    <property type="match status" value="1"/>
</dbReference>
<evidence type="ECO:0000256" key="1">
    <source>
        <dbReference type="ARBA" id="ARBA00000085"/>
    </source>
</evidence>
<reference evidence="13 14" key="1">
    <citation type="submission" date="2017-09" db="EMBL/GenBank/DDBJ databases">
        <title>Sphingomonas adhaesiva DSM 7418, whole genome shotgun sequence.</title>
        <authorList>
            <person name="Feng G."/>
            <person name="Zhu H."/>
        </authorList>
    </citation>
    <scope>NUCLEOTIDE SEQUENCE [LARGE SCALE GENOMIC DNA]</scope>
    <source>
        <strain evidence="13 14">DSM 7418</strain>
    </source>
</reference>
<dbReference type="RefSeq" id="WP_096640582.1">
    <property type="nucleotide sequence ID" value="NZ_JBHIWA010000041.1"/>
</dbReference>
<evidence type="ECO:0000256" key="9">
    <source>
        <dbReference type="ARBA" id="ARBA00023012"/>
    </source>
</evidence>
<dbReference type="Gene3D" id="6.10.340.10">
    <property type="match status" value="1"/>
</dbReference>
<name>A0A2A4I9X9_9SPHN</name>
<dbReference type="GO" id="GO:0005524">
    <property type="term" value="F:ATP binding"/>
    <property type="evidence" value="ECO:0007669"/>
    <property type="project" value="UniProtKB-KW"/>
</dbReference>
<dbReference type="InterPro" id="IPR050980">
    <property type="entry name" value="2C_sensor_his_kinase"/>
</dbReference>
<evidence type="ECO:0000313" key="13">
    <source>
        <dbReference type="EMBL" id="PCG14986.1"/>
    </source>
</evidence>
<evidence type="ECO:0000256" key="10">
    <source>
        <dbReference type="SAM" id="Phobius"/>
    </source>
</evidence>
<dbReference type="SUPFAM" id="SSF158472">
    <property type="entry name" value="HAMP domain-like"/>
    <property type="match status" value="1"/>
</dbReference>
<dbReference type="InterPro" id="IPR005467">
    <property type="entry name" value="His_kinase_dom"/>
</dbReference>
<keyword evidence="7 13" id="KW-0418">Kinase</keyword>
<dbReference type="EC" id="2.7.13.3" evidence="3"/>
<keyword evidence="9" id="KW-0902">Two-component regulatory system</keyword>
<organism evidence="13 14">
    <name type="scientific">Sphingomonas adhaesiva</name>
    <dbReference type="NCBI Taxonomy" id="28212"/>
    <lineage>
        <taxon>Bacteria</taxon>
        <taxon>Pseudomonadati</taxon>
        <taxon>Pseudomonadota</taxon>
        <taxon>Alphaproteobacteria</taxon>
        <taxon>Sphingomonadales</taxon>
        <taxon>Sphingomonadaceae</taxon>
        <taxon>Sphingomonas</taxon>
    </lineage>
</organism>
<dbReference type="Gene3D" id="3.30.565.10">
    <property type="entry name" value="Histidine kinase-like ATPase, C-terminal domain"/>
    <property type="match status" value="1"/>
</dbReference>
<keyword evidence="4" id="KW-0597">Phosphoprotein</keyword>
<dbReference type="Proteomes" id="UP000218323">
    <property type="component" value="Unassembled WGS sequence"/>
</dbReference>
<evidence type="ECO:0000256" key="8">
    <source>
        <dbReference type="ARBA" id="ARBA00022840"/>
    </source>
</evidence>
<evidence type="ECO:0000256" key="7">
    <source>
        <dbReference type="ARBA" id="ARBA00022777"/>
    </source>
</evidence>
<keyword evidence="10" id="KW-1133">Transmembrane helix</keyword>
<dbReference type="GO" id="GO:0000160">
    <property type="term" value="P:phosphorelay signal transduction system"/>
    <property type="evidence" value="ECO:0007669"/>
    <property type="project" value="UniProtKB-KW"/>
</dbReference>
<accession>A0A2A4I9X9</accession>
<feature type="transmembrane region" description="Helical" evidence="10">
    <location>
        <begin position="20"/>
        <end position="43"/>
    </location>
</feature>
<dbReference type="GO" id="GO:0004673">
    <property type="term" value="F:protein histidine kinase activity"/>
    <property type="evidence" value="ECO:0007669"/>
    <property type="project" value="UniProtKB-EC"/>
</dbReference>
<dbReference type="AlphaFoldDB" id="A0A2A4I9X9"/>
<gene>
    <name evidence="13" type="ORF">COA07_05320</name>
</gene>
<keyword evidence="8" id="KW-0067">ATP-binding</keyword>
<comment type="subcellular location">
    <subcellularLocation>
        <location evidence="2">Membrane</location>
    </subcellularLocation>
</comment>
<evidence type="ECO:0000256" key="5">
    <source>
        <dbReference type="ARBA" id="ARBA00022679"/>
    </source>
</evidence>
<proteinExistence type="predicted"/>
<keyword evidence="6" id="KW-0547">Nucleotide-binding</keyword>
<keyword evidence="10" id="KW-0472">Membrane</keyword>
<evidence type="ECO:0000259" key="11">
    <source>
        <dbReference type="PROSITE" id="PS50109"/>
    </source>
</evidence>
<dbReference type="Pfam" id="PF02518">
    <property type="entry name" value="HATPase_c"/>
    <property type="match status" value="1"/>
</dbReference>
<evidence type="ECO:0000259" key="12">
    <source>
        <dbReference type="PROSITE" id="PS50885"/>
    </source>
</evidence>
<dbReference type="InterPro" id="IPR003594">
    <property type="entry name" value="HATPase_dom"/>
</dbReference>
<evidence type="ECO:0000256" key="6">
    <source>
        <dbReference type="ARBA" id="ARBA00022741"/>
    </source>
</evidence>
<sequence>MASAALRAWRTPASLGAKLVLMLTAVGVAGALGAALLLASVLVPSFGTLERQATQTQAAHVRAALDDLARQMAHGAKDRGRSDTLYHALAPGAAPGALATAAATDMDVDAVAVIVDGRVRLLRAQGPKAWGRALAGVTPRAAPQGFYLRIGDTVAAVGVAPVRRADGSGAPRGQVVIARRLTAARLSARLGAAMTIDTGGAAPAAPSAAVAVAGPDGRAVAQVRFGVARDITTLGRRLLLLAIGGSVLLLLLVLTMLRRMIGEQVLAPLALVERHMERVRVSGSLAPLRDDGRRDEIGALGRSFNAMLRQLHDLREQNEVQSFALGRSESAVAVMHNVRNALSPVSTVLSHDEARGAPVDPAMVLRAVGELAGKQVPEERRARLAAFVAQAVTALDEARAAQAERTAIGRSALRHVLDIIGAQQAAAHERPHLAPCDLTAIVAQNAAIARYAGSGDIAFSYPATPCAVRANRVILSQVIGNLFANAAEAIAASGRVPGTIAVSLTERGDTVELRIADDGEGFDPAIGATLFQRGFSTRAHKSGGLGLHWCANSMAAMDGSLRLDSAGPGQGATATLTLAAAPEERALAA</sequence>
<evidence type="ECO:0000256" key="3">
    <source>
        <dbReference type="ARBA" id="ARBA00012438"/>
    </source>
</evidence>
<dbReference type="GO" id="GO:0016020">
    <property type="term" value="C:membrane"/>
    <property type="evidence" value="ECO:0007669"/>
    <property type="project" value="UniProtKB-SubCell"/>
</dbReference>
<evidence type="ECO:0000256" key="4">
    <source>
        <dbReference type="ARBA" id="ARBA00022553"/>
    </source>
</evidence>
<dbReference type="PANTHER" id="PTHR44936:SF9">
    <property type="entry name" value="SENSOR PROTEIN CREC"/>
    <property type="match status" value="1"/>
</dbReference>
<feature type="transmembrane region" description="Helical" evidence="10">
    <location>
        <begin position="238"/>
        <end position="257"/>
    </location>
</feature>
<dbReference type="PROSITE" id="PS50109">
    <property type="entry name" value="HIS_KIN"/>
    <property type="match status" value="1"/>
</dbReference>
<keyword evidence="10" id="KW-0812">Transmembrane</keyword>
<comment type="catalytic activity">
    <reaction evidence="1">
        <text>ATP + protein L-histidine = ADP + protein N-phospho-L-histidine.</text>
        <dbReference type="EC" id="2.7.13.3"/>
    </reaction>
</comment>